<dbReference type="InterPro" id="IPR013649">
    <property type="entry name" value="Integrin_alpha_Ig-like_1"/>
</dbReference>
<evidence type="ECO:0000259" key="14">
    <source>
        <dbReference type="Pfam" id="PF08441"/>
    </source>
</evidence>
<dbReference type="Gene3D" id="2.60.40.1460">
    <property type="entry name" value="Integrin domains. Chain A, domain 2"/>
    <property type="match status" value="1"/>
</dbReference>
<dbReference type="InterPro" id="IPR013517">
    <property type="entry name" value="FG-GAP"/>
</dbReference>
<dbReference type="InterPro" id="IPR048285">
    <property type="entry name" value="Integrin_alpha_Ig-like_2"/>
</dbReference>
<evidence type="ECO:0000256" key="10">
    <source>
        <dbReference type="ARBA" id="ARBA00023170"/>
    </source>
</evidence>
<feature type="transmembrane region" description="Helical" evidence="13">
    <location>
        <begin position="910"/>
        <end position="932"/>
    </location>
</feature>
<dbReference type="PANTHER" id="PTHR23220">
    <property type="entry name" value="INTEGRIN ALPHA"/>
    <property type="match status" value="1"/>
</dbReference>
<dbReference type="PROSITE" id="PS51470">
    <property type="entry name" value="FG_GAP"/>
    <property type="match status" value="2"/>
</dbReference>
<feature type="domain" description="Integrin alpha third immunoglobulin-like" evidence="16">
    <location>
        <begin position="693"/>
        <end position="898"/>
    </location>
</feature>
<evidence type="ECO:0000256" key="2">
    <source>
        <dbReference type="ARBA" id="ARBA00008054"/>
    </source>
</evidence>
<keyword evidence="10 13" id="KW-0675">Receptor</keyword>
<keyword evidence="4" id="KW-0732">Signal</keyword>
<dbReference type="Gene3D" id="2.60.40.1530">
    <property type="entry name" value="ntegrin, alpha v. Chain A, domain 4"/>
    <property type="match status" value="1"/>
</dbReference>
<dbReference type="PROSITE" id="PS00242">
    <property type="entry name" value="INTEGRIN_ALPHA"/>
    <property type="match status" value="1"/>
</dbReference>
<accession>A0ABQ7SVW8</accession>
<keyword evidence="18" id="KW-1185">Reference proteome</keyword>
<feature type="repeat" description="FG-GAP" evidence="12">
    <location>
        <begin position="282"/>
        <end position="343"/>
    </location>
</feature>
<evidence type="ECO:0000256" key="11">
    <source>
        <dbReference type="ARBA" id="ARBA00023180"/>
    </source>
</evidence>
<dbReference type="SUPFAM" id="SSF69318">
    <property type="entry name" value="Integrin alpha N-terminal domain"/>
    <property type="match status" value="1"/>
</dbReference>
<evidence type="ECO:0000259" key="15">
    <source>
        <dbReference type="Pfam" id="PF20805"/>
    </source>
</evidence>
<keyword evidence="3 13" id="KW-0812">Transmembrane</keyword>
<dbReference type="SUPFAM" id="SSF69179">
    <property type="entry name" value="Integrin domains"/>
    <property type="match status" value="3"/>
</dbReference>
<comment type="caution">
    <text evidence="17">The sequence shown here is derived from an EMBL/GenBank/DDBJ whole genome shotgun (WGS) entry which is preliminary data.</text>
</comment>
<keyword evidence="9 13" id="KW-0472">Membrane</keyword>
<evidence type="ECO:0000313" key="18">
    <source>
        <dbReference type="Proteomes" id="UP000826234"/>
    </source>
</evidence>
<evidence type="ECO:0000256" key="9">
    <source>
        <dbReference type="ARBA" id="ARBA00023136"/>
    </source>
</evidence>
<dbReference type="InterPro" id="IPR028994">
    <property type="entry name" value="Integrin_alpha_N"/>
</dbReference>
<dbReference type="Gene3D" id="2.60.40.1510">
    <property type="entry name" value="ntegrin, alpha v. Chain A, domain 3"/>
    <property type="match status" value="1"/>
</dbReference>
<evidence type="ECO:0000256" key="1">
    <source>
        <dbReference type="ARBA" id="ARBA00004479"/>
    </source>
</evidence>
<comment type="subcellular location">
    <subcellularLocation>
        <location evidence="1 13">Membrane</location>
        <topology evidence="1 13">Single-pass type I membrane protein</topology>
    </subcellularLocation>
</comment>
<evidence type="ECO:0008006" key="19">
    <source>
        <dbReference type="Google" id="ProtNLM"/>
    </source>
</evidence>
<keyword evidence="6 13" id="KW-0130">Cell adhesion</keyword>
<dbReference type="PRINTS" id="PR01185">
    <property type="entry name" value="INTEGRINA"/>
</dbReference>
<dbReference type="Gene3D" id="1.20.5.930">
    <property type="entry name" value="Bicelle-embedded integrin alpha(iib) transmembrane segment"/>
    <property type="match status" value="1"/>
</dbReference>
<gene>
    <name evidence="17" type="ORF">JD844_022845</name>
</gene>
<dbReference type="Pfam" id="PF20806">
    <property type="entry name" value="Integrin_A_Ig_3"/>
    <property type="match status" value="1"/>
</dbReference>
<proteinExistence type="inferred from homology"/>
<keyword evidence="11" id="KW-0325">Glycoprotein</keyword>
<dbReference type="InterPro" id="IPR048286">
    <property type="entry name" value="Integrin_alpha_Ig-like_3"/>
</dbReference>
<evidence type="ECO:0000256" key="12">
    <source>
        <dbReference type="PROSITE-ProRule" id="PRU00803"/>
    </source>
</evidence>
<dbReference type="InterPro" id="IPR000413">
    <property type="entry name" value="Integrin_alpha"/>
</dbReference>
<evidence type="ECO:0000256" key="6">
    <source>
        <dbReference type="ARBA" id="ARBA00022889"/>
    </source>
</evidence>
<dbReference type="PANTHER" id="PTHR23220:SF9">
    <property type="entry name" value="INTEGRIN ALPHA-6"/>
    <property type="match status" value="1"/>
</dbReference>
<sequence>MLVGAPRQKAFPTQLANRTGGLFSCDILTPDVPCTRIRFDEKADLSKESKEDQWMGVTVQSQGPGGKIVTCAHRYEKREYVNTVQETRDIIGRCYILSQDLTISDDMDGGDWSFCEGRLRGHEKFGSCQQGVAATFTRDYHYVVFGAPGTYNWKGVVRAEQKNQTFYDFDIFEDGPYEVGDESRRNESLVPVPAHSYLGLLFMTSVSYAHPDQFVYKTLPPSIRVDKHTDVMTNSYLGFSLDSGKGIVSQENITFVSGAPRANHSGAVVLLEKDTDLQRALSLVHVFEGEGLASSFGYDVAVVDLNSDGWQDIVVGAPQYFDRDGEIGGAVYVYINQQGMWDAVKPVRLNGSANSMFGIAVENIGDVNQDGFPDIAVGAPYDGDFGKVYIYHGSKNGIITKPSQALSCLLLSPQNKRSRPVINIKKTIKISPNKIDLNMQNCREPSGICGDRVQSPDQNRVEKIKDKLRPIPVMVGITINGSESSSQSRRRQGRSLPELVPILNSNEPSTINTEVQFLKEGCGSDNICNSNLKLHYRFCTKEGNEDKFAYFPMENNVPVLVLKDQKDIALEITVTNSPSNPKNLQKDGEDAHEARLIATFPDSLTYSAFREHKGFPEKQLICGANPNGSQVECELGNPFKRNSNVTFYVILSTTKVNVDTKDLDINLKLETTSNQVNLDPITASAKVVIELLLSLTGVAKPSQVYFGGNVIGESAMKTEDDIGSLIEYEFRITNLGRPLKTFGAAFLDILWPKELKGGKWLLYLVSIHSKELGELHCEPPHEINPLGIETSRNLRTKREVAEKQTEGSKRFSLLSERKYKTLECNGEAHCVNIRCPLQGLDSKASIMLRSRLWNSTFLEEYSKMNYLDIPLKASISIAAADNIKLANEATNVRVTVFPAKTVALYKGVPWWIILIAILAGLLMLALLVFLLWKCGFFKRDKKDHYDAKYHKAEIHTQPSDKERLTSDA</sequence>
<organism evidence="17 18">
    <name type="scientific">Phrynosoma platyrhinos</name>
    <name type="common">Desert horned lizard</name>
    <dbReference type="NCBI Taxonomy" id="52577"/>
    <lineage>
        <taxon>Eukaryota</taxon>
        <taxon>Metazoa</taxon>
        <taxon>Chordata</taxon>
        <taxon>Craniata</taxon>
        <taxon>Vertebrata</taxon>
        <taxon>Euteleostomi</taxon>
        <taxon>Lepidosauria</taxon>
        <taxon>Squamata</taxon>
        <taxon>Bifurcata</taxon>
        <taxon>Unidentata</taxon>
        <taxon>Episquamata</taxon>
        <taxon>Toxicofera</taxon>
        <taxon>Iguania</taxon>
        <taxon>Phrynosomatidae</taxon>
        <taxon>Phrynosomatinae</taxon>
        <taxon>Phrynosoma</taxon>
    </lineage>
</organism>
<keyword evidence="8 13" id="KW-0401">Integrin</keyword>
<dbReference type="Gene3D" id="2.130.10.130">
    <property type="entry name" value="Integrin alpha, N-terminal"/>
    <property type="match status" value="1"/>
</dbReference>
<feature type="repeat" description="FG-GAP" evidence="12">
    <location>
        <begin position="344"/>
        <end position="400"/>
    </location>
</feature>
<dbReference type="Pfam" id="PF08441">
    <property type="entry name" value="Integrin_A_Ig_1"/>
    <property type="match status" value="1"/>
</dbReference>
<keyword evidence="5" id="KW-0677">Repeat</keyword>
<name>A0ABQ7SVW8_PHRPL</name>
<dbReference type="EMBL" id="JAIPUX010003289">
    <property type="protein sequence ID" value="KAH0621487.1"/>
    <property type="molecule type" value="Genomic_DNA"/>
</dbReference>
<evidence type="ECO:0000256" key="7">
    <source>
        <dbReference type="ARBA" id="ARBA00022989"/>
    </source>
</evidence>
<dbReference type="Proteomes" id="UP000826234">
    <property type="component" value="Unassembled WGS sequence"/>
</dbReference>
<dbReference type="Pfam" id="PF20805">
    <property type="entry name" value="Integrin_A_Ig_2"/>
    <property type="match status" value="1"/>
</dbReference>
<dbReference type="InterPro" id="IPR018184">
    <property type="entry name" value="Integrin_alpha_C_CS"/>
</dbReference>
<evidence type="ECO:0000256" key="5">
    <source>
        <dbReference type="ARBA" id="ARBA00022737"/>
    </source>
</evidence>
<evidence type="ECO:0000256" key="3">
    <source>
        <dbReference type="ARBA" id="ARBA00022692"/>
    </source>
</evidence>
<comment type="similarity">
    <text evidence="2 13">Belongs to the integrin alpha chain family.</text>
</comment>
<dbReference type="SMART" id="SM00191">
    <property type="entry name" value="Int_alpha"/>
    <property type="match status" value="3"/>
</dbReference>
<evidence type="ECO:0000259" key="16">
    <source>
        <dbReference type="Pfam" id="PF20806"/>
    </source>
</evidence>
<keyword evidence="7 13" id="KW-1133">Transmembrane helix</keyword>
<dbReference type="InterPro" id="IPR032695">
    <property type="entry name" value="Integrin_dom_sf"/>
</dbReference>
<feature type="domain" description="Integrin alpha second immunoglobulin-like" evidence="15">
    <location>
        <begin position="522"/>
        <end position="687"/>
    </location>
</feature>
<reference evidence="17 18" key="1">
    <citation type="journal article" date="2022" name="Gigascience">
        <title>A chromosome-level genome assembly and annotation of the desert horned lizard, Phrynosoma platyrhinos, provides insight into chromosomal rearrangements among reptiles.</title>
        <authorList>
            <person name="Koochekian N."/>
            <person name="Ascanio A."/>
            <person name="Farleigh K."/>
            <person name="Card D.C."/>
            <person name="Schield D.R."/>
            <person name="Castoe T.A."/>
            <person name="Jezkova T."/>
        </authorList>
    </citation>
    <scope>NUCLEOTIDE SEQUENCE [LARGE SCALE GENOMIC DNA]</scope>
    <source>
        <strain evidence="17">NK-2021</strain>
    </source>
</reference>
<dbReference type="InterPro" id="IPR013519">
    <property type="entry name" value="Int_alpha_beta-p"/>
</dbReference>
<dbReference type="Pfam" id="PF01839">
    <property type="entry name" value="FG-GAP"/>
    <property type="match status" value="2"/>
</dbReference>
<evidence type="ECO:0000256" key="4">
    <source>
        <dbReference type="ARBA" id="ARBA00022729"/>
    </source>
</evidence>
<evidence type="ECO:0000313" key="17">
    <source>
        <dbReference type="EMBL" id="KAH0621487.1"/>
    </source>
</evidence>
<protein>
    <recommendedName>
        <fullName evidence="19">Integrin alpha-6</fullName>
    </recommendedName>
</protein>
<evidence type="ECO:0000256" key="8">
    <source>
        <dbReference type="ARBA" id="ARBA00023037"/>
    </source>
</evidence>
<evidence type="ECO:0000256" key="13">
    <source>
        <dbReference type="RuleBase" id="RU003762"/>
    </source>
</evidence>
<feature type="domain" description="Integrin alpha first immunoglubulin-like" evidence="14">
    <location>
        <begin position="462"/>
        <end position="520"/>
    </location>
</feature>